<dbReference type="EMBL" id="CACVKT020002154">
    <property type="protein sequence ID" value="CAC5375523.1"/>
    <property type="molecule type" value="Genomic_DNA"/>
</dbReference>
<dbReference type="OrthoDB" id="6114255at2759"/>
<proteinExistence type="predicted"/>
<feature type="compositionally biased region" description="Basic and acidic residues" evidence="1">
    <location>
        <begin position="379"/>
        <end position="409"/>
    </location>
</feature>
<evidence type="ECO:0000313" key="3">
    <source>
        <dbReference type="Proteomes" id="UP000507470"/>
    </source>
</evidence>
<gene>
    <name evidence="2" type="ORF">MCOR_12486</name>
</gene>
<evidence type="ECO:0000256" key="1">
    <source>
        <dbReference type="SAM" id="MobiDB-lite"/>
    </source>
</evidence>
<sequence length="588" mass="68985">MFLGIPVYLYEPPSFTAIGLYSRSSQLQLPLTSTLEEYKVSKSRLVMTLRDSKDSKISKAGIQTRTGRKWSARTAVDQAESILHHKDIVGNTCTGRQGLGMTHFQQWSKATPKEKSSMVQSEIRTVEEQRRAKAVELSRQGAWMKWNLPERKITWAELWRMEPFRISFMLRLQGCSDTGKISMHDKVLKHLAEILDIERRKKRPSKTEAKQIRFVREGDTGHATKSQQHFILDKGSEWNMRADIGKKLVFPECVQTTLRPDIVVWSQSSKMIVAIELTVPWEERCEEAYQRKKEKYTELMTTCRERGWKAWLFPVEVGCRGFPAQSVWRMLQAMGIVGKARKTAVRQLGEAAERSSCWLWHRRDDLSWKPSADELEPSEDIKAPAESDRDSEMKEDEQSREYDSRKAEYHHLREGRSKMPLWKDLQEPKRLKDPPVKVWMQSRNCYRAAHRFICKGKRHHIRNQKERIAWPKMNSEAQWRDLNDDLGVILETSFQGCVERRIETLTSLIYNIGKERFGVEERKAKSNTKQTPNRREQKIKHLRKELKDLNRRYKKSNEIEKLGIACITDSVREELRRTRRAEQLKNSN</sequence>
<dbReference type="AlphaFoldDB" id="A0A6J8AWY0"/>
<organism evidence="2 3">
    <name type="scientific">Mytilus coruscus</name>
    <name type="common">Sea mussel</name>
    <dbReference type="NCBI Taxonomy" id="42192"/>
    <lineage>
        <taxon>Eukaryota</taxon>
        <taxon>Metazoa</taxon>
        <taxon>Spiralia</taxon>
        <taxon>Lophotrochozoa</taxon>
        <taxon>Mollusca</taxon>
        <taxon>Bivalvia</taxon>
        <taxon>Autobranchia</taxon>
        <taxon>Pteriomorphia</taxon>
        <taxon>Mytilida</taxon>
        <taxon>Mytiloidea</taxon>
        <taxon>Mytilidae</taxon>
        <taxon>Mytilinae</taxon>
        <taxon>Mytilus</taxon>
    </lineage>
</organism>
<reference evidence="2 3" key="1">
    <citation type="submission" date="2020-06" db="EMBL/GenBank/DDBJ databases">
        <authorList>
            <person name="Li R."/>
            <person name="Bekaert M."/>
        </authorList>
    </citation>
    <scope>NUCLEOTIDE SEQUENCE [LARGE SCALE GENOMIC DNA]</scope>
    <source>
        <strain evidence="3">wild</strain>
    </source>
</reference>
<name>A0A6J8AWY0_MYTCO</name>
<evidence type="ECO:0000313" key="2">
    <source>
        <dbReference type="EMBL" id="CAC5375523.1"/>
    </source>
</evidence>
<accession>A0A6J8AWY0</accession>
<protein>
    <submittedName>
        <fullName evidence="2">Uncharacterized protein</fullName>
    </submittedName>
</protein>
<keyword evidence="3" id="KW-1185">Reference proteome</keyword>
<dbReference type="Proteomes" id="UP000507470">
    <property type="component" value="Unassembled WGS sequence"/>
</dbReference>
<feature type="region of interest" description="Disordered" evidence="1">
    <location>
        <begin position="370"/>
        <end position="409"/>
    </location>
</feature>